<dbReference type="RefSeq" id="YP_009815516.1">
    <property type="nucleotide sequence ID" value="NC_048095.1"/>
</dbReference>
<reference evidence="1 2" key="1">
    <citation type="submission" date="2018-09" db="EMBL/GenBank/DDBJ databases">
        <authorList>
            <person name="Rimple P.A."/>
            <person name="Stoner T.H."/>
            <person name="Garlena R.A."/>
            <person name="Russell D.A."/>
            <person name="Pope W.H."/>
            <person name="Jacobs-Sera D."/>
            <person name="Hatfull G.F."/>
        </authorList>
    </citation>
    <scope>NUCLEOTIDE SEQUENCE [LARGE SCALE GENOMIC DNA]</scope>
</reference>
<dbReference type="Proteomes" id="UP000282065">
    <property type="component" value="Segment"/>
</dbReference>
<sequence length="119" mass="13186">MASIMEFLEARIGEDEATLERTGPFPHSTHSWDVVGTYRPDCPDCIGVPSRERVLAECAAKRAIIAEHAGFVEAIDALSAALPGDLNQDPDAPWRTSTLRHIAAVYKDHPDYRQEWARG</sequence>
<dbReference type="KEGG" id="vg:55006743"/>
<keyword evidence="2" id="KW-1185">Reference proteome</keyword>
<dbReference type="Pfam" id="PF19730">
    <property type="entry name" value="DUF6221"/>
    <property type="match status" value="1"/>
</dbReference>
<organism evidence="1 2">
    <name type="scientific">Arthrobacter phage Judy</name>
    <dbReference type="NCBI Taxonomy" id="2419958"/>
    <lineage>
        <taxon>Viruses</taxon>
        <taxon>Duplodnaviria</taxon>
        <taxon>Heunggongvirae</taxon>
        <taxon>Uroviricota</taxon>
        <taxon>Caudoviricetes</taxon>
        <taxon>Bridgettevirus</taxon>
        <taxon>Bridgettevirus judy</taxon>
    </lineage>
</organism>
<proteinExistence type="predicted"/>
<evidence type="ECO:0000313" key="1">
    <source>
        <dbReference type="EMBL" id="AYN58108.1"/>
    </source>
</evidence>
<dbReference type="GeneID" id="55006743"/>
<dbReference type="InterPro" id="IPR046193">
    <property type="entry name" value="DUF6221"/>
</dbReference>
<accession>A0A3G2KGL5</accession>
<dbReference type="EMBL" id="MH834614">
    <property type="protein sequence ID" value="AYN58108.1"/>
    <property type="molecule type" value="Genomic_DNA"/>
</dbReference>
<protein>
    <submittedName>
        <fullName evidence="1">Uncharacterized protein</fullName>
    </submittedName>
</protein>
<name>A0A3G2KGL5_9CAUD</name>
<evidence type="ECO:0000313" key="2">
    <source>
        <dbReference type="Proteomes" id="UP000282065"/>
    </source>
</evidence>
<gene>
    <name evidence="1" type="primary">38</name>
    <name evidence="1" type="ORF">PBI_JUDY_38</name>
</gene>